<reference evidence="2" key="1">
    <citation type="submission" date="2014-09" db="EMBL/GenBank/DDBJ databases">
        <authorList>
            <person name="Magalhaes I.L.F."/>
            <person name="Oliveira U."/>
            <person name="Santos F.R."/>
            <person name="Vidigal T.H.D.A."/>
            <person name="Brescovit A.D."/>
            <person name="Santos A.J."/>
        </authorList>
    </citation>
    <scope>NUCLEOTIDE SEQUENCE</scope>
    <source>
        <tissue evidence="2">Shoot tissue taken approximately 20 cm above the soil surface</tissue>
    </source>
</reference>
<protein>
    <submittedName>
        <fullName evidence="2">Uncharacterized protein</fullName>
    </submittedName>
</protein>
<evidence type="ECO:0000313" key="2">
    <source>
        <dbReference type="EMBL" id="JAD73118.1"/>
    </source>
</evidence>
<proteinExistence type="predicted"/>
<reference evidence="2" key="2">
    <citation type="journal article" date="2015" name="Data Brief">
        <title>Shoot transcriptome of the giant reed, Arundo donax.</title>
        <authorList>
            <person name="Barrero R.A."/>
            <person name="Guerrero F.D."/>
            <person name="Moolhuijzen P."/>
            <person name="Goolsby J.A."/>
            <person name="Tidwell J."/>
            <person name="Bellgard S.E."/>
            <person name="Bellgard M.I."/>
        </authorList>
    </citation>
    <scope>NUCLEOTIDE SEQUENCE</scope>
    <source>
        <tissue evidence="2">Shoot tissue taken approximately 20 cm above the soil surface</tissue>
    </source>
</reference>
<organism evidence="2">
    <name type="scientific">Arundo donax</name>
    <name type="common">Giant reed</name>
    <name type="synonym">Donax arundinaceus</name>
    <dbReference type="NCBI Taxonomy" id="35708"/>
    <lineage>
        <taxon>Eukaryota</taxon>
        <taxon>Viridiplantae</taxon>
        <taxon>Streptophyta</taxon>
        <taxon>Embryophyta</taxon>
        <taxon>Tracheophyta</taxon>
        <taxon>Spermatophyta</taxon>
        <taxon>Magnoliopsida</taxon>
        <taxon>Liliopsida</taxon>
        <taxon>Poales</taxon>
        <taxon>Poaceae</taxon>
        <taxon>PACMAD clade</taxon>
        <taxon>Arundinoideae</taxon>
        <taxon>Arundineae</taxon>
        <taxon>Arundo</taxon>
    </lineage>
</organism>
<evidence type="ECO:0000256" key="1">
    <source>
        <dbReference type="SAM" id="MobiDB-lite"/>
    </source>
</evidence>
<feature type="compositionally biased region" description="Polar residues" evidence="1">
    <location>
        <begin position="24"/>
        <end position="33"/>
    </location>
</feature>
<feature type="compositionally biased region" description="Basic and acidic residues" evidence="1">
    <location>
        <begin position="1"/>
        <end position="16"/>
    </location>
</feature>
<dbReference type="EMBL" id="GBRH01224777">
    <property type="protein sequence ID" value="JAD73118.1"/>
    <property type="molecule type" value="Transcribed_RNA"/>
</dbReference>
<feature type="region of interest" description="Disordered" evidence="1">
    <location>
        <begin position="1"/>
        <end position="33"/>
    </location>
</feature>
<sequence>MRKQRGDAYQEQDGHRGQGRCHTQLRTVKSQIN</sequence>
<accession>A0A0A9CFB9</accession>
<name>A0A0A9CFB9_ARUDO</name>
<dbReference type="AlphaFoldDB" id="A0A0A9CFB9"/>